<dbReference type="EMBL" id="QKYT01000466">
    <property type="protein sequence ID" value="RIA84818.1"/>
    <property type="molecule type" value="Genomic_DNA"/>
</dbReference>
<evidence type="ECO:0000313" key="3">
    <source>
        <dbReference type="EMBL" id="RIA84818.1"/>
    </source>
</evidence>
<keyword evidence="4" id="KW-1185">Reference proteome</keyword>
<feature type="region of interest" description="Disordered" evidence="2">
    <location>
        <begin position="117"/>
        <end position="145"/>
    </location>
</feature>
<evidence type="ECO:0000256" key="1">
    <source>
        <dbReference type="SAM" id="Coils"/>
    </source>
</evidence>
<feature type="compositionally biased region" description="Basic and acidic residues" evidence="2">
    <location>
        <begin position="188"/>
        <end position="199"/>
    </location>
</feature>
<sequence>MSSLNKNPCGGCGKGNHSIYFYGNVQKLNAEDIETWLRSINSPPFVHVNKKDGINNVRYGVVHCDTHEDACIFFHKMKHKKFIGPFNTSIKFYEARDFVTKLPIKYEEIKIPLTSVTNSTSDDPMILSTPAESSGHPKKDCNDEQFSPATIDLTVEDATTKRLAKKKNNSSGTKCTKLAREDEDTSENEDKVEDKKPCDSDVDGDEYESEDDKNSNGENDDYSQVEFLKTKIINLQDELLRAQKEIITYQRLTIHLNVNDHEE</sequence>
<organism evidence="3 4">
    <name type="scientific">Glomus cerebriforme</name>
    <dbReference type="NCBI Taxonomy" id="658196"/>
    <lineage>
        <taxon>Eukaryota</taxon>
        <taxon>Fungi</taxon>
        <taxon>Fungi incertae sedis</taxon>
        <taxon>Mucoromycota</taxon>
        <taxon>Glomeromycotina</taxon>
        <taxon>Glomeromycetes</taxon>
        <taxon>Glomerales</taxon>
        <taxon>Glomeraceae</taxon>
        <taxon>Glomus</taxon>
    </lineage>
</organism>
<feature type="region of interest" description="Disordered" evidence="2">
    <location>
        <begin position="163"/>
        <end position="223"/>
    </location>
</feature>
<accession>A0A397SFN1</accession>
<gene>
    <name evidence="3" type="ORF">C1645_742042</name>
</gene>
<dbReference type="Proteomes" id="UP000265703">
    <property type="component" value="Unassembled WGS sequence"/>
</dbReference>
<evidence type="ECO:0008006" key="5">
    <source>
        <dbReference type="Google" id="ProtNLM"/>
    </source>
</evidence>
<dbReference type="AlphaFoldDB" id="A0A397SFN1"/>
<evidence type="ECO:0000256" key="2">
    <source>
        <dbReference type="SAM" id="MobiDB-lite"/>
    </source>
</evidence>
<comment type="caution">
    <text evidence="3">The sequence shown here is derived from an EMBL/GenBank/DDBJ whole genome shotgun (WGS) entry which is preliminary data.</text>
</comment>
<evidence type="ECO:0000313" key="4">
    <source>
        <dbReference type="Proteomes" id="UP000265703"/>
    </source>
</evidence>
<name>A0A397SFN1_9GLOM</name>
<reference evidence="3 4" key="1">
    <citation type="submission" date="2018-06" db="EMBL/GenBank/DDBJ databases">
        <title>Comparative genomics reveals the genomic features of Rhizophagus irregularis, R. cerebriforme, R. diaphanum and Gigaspora rosea, and their symbiotic lifestyle signature.</title>
        <authorList>
            <person name="Morin E."/>
            <person name="San Clemente H."/>
            <person name="Chen E.C.H."/>
            <person name="De La Providencia I."/>
            <person name="Hainaut M."/>
            <person name="Kuo A."/>
            <person name="Kohler A."/>
            <person name="Murat C."/>
            <person name="Tang N."/>
            <person name="Roy S."/>
            <person name="Loubradou J."/>
            <person name="Henrissat B."/>
            <person name="Grigoriev I.V."/>
            <person name="Corradi N."/>
            <person name="Roux C."/>
            <person name="Martin F.M."/>
        </authorList>
    </citation>
    <scope>NUCLEOTIDE SEQUENCE [LARGE SCALE GENOMIC DNA]</scope>
    <source>
        <strain evidence="3 4">DAOM 227022</strain>
    </source>
</reference>
<keyword evidence="1" id="KW-0175">Coiled coil</keyword>
<feature type="compositionally biased region" description="Acidic residues" evidence="2">
    <location>
        <begin position="200"/>
        <end position="211"/>
    </location>
</feature>
<protein>
    <recommendedName>
        <fullName evidence="5">RRM domain-containing protein</fullName>
    </recommendedName>
</protein>
<feature type="coiled-coil region" evidence="1">
    <location>
        <begin position="225"/>
        <end position="252"/>
    </location>
</feature>
<proteinExistence type="predicted"/>